<sequence>MQIKPWKSPQQNKETGKLRDLQNAFLRLQYPPRTIKQQINKARRTPRDNLLQDRSKVPKYRTPLVVTYSPQVRPLTHILNDLQLILKKTYHSPNFLVGDPYLPTDNLPTSNKY</sequence>
<dbReference type="Proteomes" id="UP001142489">
    <property type="component" value="Unassembled WGS sequence"/>
</dbReference>
<organism evidence="2 3">
    <name type="scientific">Phrynocephalus forsythii</name>
    <dbReference type="NCBI Taxonomy" id="171643"/>
    <lineage>
        <taxon>Eukaryota</taxon>
        <taxon>Metazoa</taxon>
        <taxon>Chordata</taxon>
        <taxon>Craniata</taxon>
        <taxon>Vertebrata</taxon>
        <taxon>Euteleostomi</taxon>
        <taxon>Lepidosauria</taxon>
        <taxon>Squamata</taxon>
        <taxon>Bifurcata</taxon>
        <taxon>Unidentata</taxon>
        <taxon>Episquamata</taxon>
        <taxon>Toxicofera</taxon>
        <taxon>Iguania</taxon>
        <taxon>Acrodonta</taxon>
        <taxon>Agamidae</taxon>
        <taxon>Agaminae</taxon>
        <taxon>Phrynocephalus</taxon>
    </lineage>
</organism>
<dbReference type="EMBL" id="JAPFRF010000011">
    <property type="protein sequence ID" value="KAJ7317769.1"/>
    <property type="molecule type" value="Genomic_DNA"/>
</dbReference>
<evidence type="ECO:0000313" key="3">
    <source>
        <dbReference type="Proteomes" id="UP001142489"/>
    </source>
</evidence>
<evidence type="ECO:0000256" key="1">
    <source>
        <dbReference type="SAM" id="MobiDB-lite"/>
    </source>
</evidence>
<proteinExistence type="predicted"/>
<name>A0A9Q0XKU2_9SAUR</name>
<feature type="region of interest" description="Disordered" evidence="1">
    <location>
        <begin position="35"/>
        <end position="56"/>
    </location>
</feature>
<evidence type="ECO:0000313" key="2">
    <source>
        <dbReference type="EMBL" id="KAJ7317769.1"/>
    </source>
</evidence>
<protein>
    <submittedName>
        <fullName evidence="2">Uncharacterized protein</fullName>
    </submittedName>
</protein>
<comment type="caution">
    <text evidence="2">The sequence shown here is derived from an EMBL/GenBank/DDBJ whole genome shotgun (WGS) entry which is preliminary data.</text>
</comment>
<feature type="compositionally biased region" description="Basic and acidic residues" evidence="1">
    <location>
        <begin position="45"/>
        <end position="56"/>
    </location>
</feature>
<keyword evidence="3" id="KW-1185">Reference proteome</keyword>
<accession>A0A9Q0XKU2</accession>
<reference evidence="2" key="1">
    <citation type="journal article" date="2023" name="DNA Res.">
        <title>Chromosome-level genome assembly of Phrynocephalus forsythii using third-generation DNA sequencing and Hi-C analysis.</title>
        <authorList>
            <person name="Qi Y."/>
            <person name="Zhao W."/>
            <person name="Zhao Y."/>
            <person name="Niu C."/>
            <person name="Cao S."/>
            <person name="Zhang Y."/>
        </authorList>
    </citation>
    <scope>NUCLEOTIDE SEQUENCE</scope>
    <source>
        <tissue evidence="2">Muscle</tissue>
    </source>
</reference>
<dbReference type="AlphaFoldDB" id="A0A9Q0XKU2"/>
<gene>
    <name evidence="2" type="ORF">JRQ81_003931</name>
</gene>